<reference evidence="8 9" key="1">
    <citation type="submission" date="2015-10" db="EMBL/GenBank/DDBJ databases">
        <title>Draft genomes sequences of Candida glabrata isolates 1A, 1B, 2A, 2B, 3A and 3B.</title>
        <authorList>
            <person name="Haavelsrud O.E."/>
            <person name="Gaustad P."/>
        </authorList>
    </citation>
    <scope>NUCLEOTIDE SEQUENCE [LARGE SCALE GENOMIC DNA]</scope>
    <source>
        <strain evidence="8">910700640</strain>
    </source>
</reference>
<dbReference type="VEuPathDB" id="FungiDB:B1J91_J08712g"/>
<evidence type="ECO:0000313" key="8">
    <source>
        <dbReference type="EMBL" id="KTB11224.1"/>
    </source>
</evidence>
<accession>A0A0W0DAY2</accession>
<dbReference type="GO" id="GO:0034257">
    <property type="term" value="F:nicotinamide riboside transmembrane transporter activity"/>
    <property type="evidence" value="ECO:0007669"/>
    <property type="project" value="EnsemblFungi"/>
</dbReference>
<feature type="transmembrane region" description="Helical" evidence="7">
    <location>
        <begin position="251"/>
        <end position="270"/>
    </location>
</feature>
<comment type="caution">
    <text evidence="8">The sequence shown here is derived from an EMBL/GenBank/DDBJ whole genome shotgun (WGS) entry which is preliminary data.</text>
</comment>
<comment type="subcellular location">
    <subcellularLocation>
        <location evidence="1">Membrane</location>
        <topology evidence="1">Multi-pass membrane protein</topology>
    </subcellularLocation>
</comment>
<feature type="transmembrane region" description="Helical" evidence="7">
    <location>
        <begin position="59"/>
        <end position="83"/>
    </location>
</feature>
<dbReference type="VEuPathDB" id="FungiDB:GVI51_J08547"/>
<gene>
    <name evidence="8" type="ORF">AO440_003139</name>
</gene>
<proteinExistence type="inferred from homology"/>
<evidence type="ECO:0000256" key="4">
    <source>
        <dbReference type="ARBA" id="ARBA00022692"/>
    </source>
</evidence>
<feature type="transmembrane region" description="Helical" evidence="7">
    <location>
        <begin position="319"/>
        <end position="337"/>
    </location>
</feature>
<keyword evidence="3" id="KW-0813">Transport</keyword>
<dbReference type="GO" id="GO:0000329">
    <property type="term" value="C:fungal-type vacuole membrane"/>
    <property type="evidence" value="ECO:0007669"/>
    <property type="project" value="EnsemblFungi"/>
</dbReference>
<feature type="transmembrane region" description="Helical" evidence="7">
    <location>
        <begin position="349"/>
        <end position="371"/>
    </location>
</feature>
<feature type="transmembrane region" description="Helical" evidence="7">
    <location>
        <begin position="23"/>
        <end position="47"/>
    </location>
</feature>
<feature type="transmembrane region" description="Helical" evidence="7">
    <location>
        <begin position="122"/>
        <end position="150"/>
    </location>
</feature>
<evidence type="ECO:0000256" key="3">
    <source>
        <dbReference type="ARBA" id="ARBA00022448"/>
    </source>
</evidence>
<feature type="transmembrane region" description="Helical" evidence="7">
    <location>
        <begin position="157"/>
        <end position="179"/>
    </location>
</feature>
<dbReference type="VEuPathDB" id="FungiDB:GWK60_J08525"/>
<keyword evidence="6 7" id="KW-0472">Membrane</keyword>
<protein>
    <submittedName>
        <fullName evidence="8">Nucleoside transporter FUN26</fullName>
    </submittedName>
</protein>
<dbReference type="GO" id="GO:0005886">
    <property type="term" value="C:plasma membrane"/>
    <property type="evidence" value="ECO:0007669"/>
    <property type="project" value="TreeGrafter"/>
</dbReference>
<feature type="transmembrane region" description="Helical" evidence="7">
    <location>
        <begin position="95"/>
        <end position="116"/>
    </location>
</feature>
<organism evidence="8 9">
    <name type="scientific">Candida glabrata</name>
    <name type="common">Yeast</name>
    <name type="synonym">Torulopsis glabrata</name>
    <dbReference type="NCBI Taxonomy" id="5478"/>
    <lineage>
        <taxon>Eukaryota</taxon>
        <taxon>Fungi</taxon>
        <taxon>Dikarya</taxon>
        <taxon>Ascomycota</taxon>
        <taxon>Saccharomycotina</taxon>
        <taxon>Saccharomycetes</taxon>
        <taxon>Saccharomycetales</taxon>
        <taxon>Saccharomycetaceae</taxon>
        <taxon>Nakaseomyces</taxon>
    </lineage>
</organism>
<feature type="transmembrane region" description="Helical" evidence="7">
    <location>
        <begin position="191"/>
        <end position="213"/>
    </location>
</feature>
<evidence type="ECO:0000256" key="1">
    <source>
        <dbReference type="ARBA" id="ARBA00004141"/>
    </source>
</evidence>
<evidence type="ECO:0000256" key="7">
    <source>
        <dbReference type="SAM" id="Phobius"/>
    </source>
</evidence>
<evidence type="ECO:0000256" key="5">
    <source>
        <dbReference type="ARBA" id="ARBA00022989"/>
    </source>
</evidence>
<dbReference type="Proteomes" id="UP000054886">
    <property type="component" value="Unassembled WGS sequence"/>
</dbReference>
<name>A0A0W0DAY2_CANGB</name>
<keyword evidence="4 7" id="KW-0812">Transmembrane</keyword>
<evidence type="ECO:0000256" key="2">
    <source>
        <dbReference type="ARBA" id="ARBA00007965"/>
    </source>
</evidence>
<dbReference type="VEuPathDB" id="FungiDB:CAGL0J08712g"/>
<keyword evidence="5 7" id="KW-1133">Transmembrane helix</keyword>
<dbReference type="EMBL" id="LLZZ01000043">
    <property type="protein sequence ID" value="KTB11224.1"/>
    <property type="molecule type" value="Genomic_DNA"/>
</dbReference>
<dbReference type="Pfam" id="PF01733">
    <property type="entry name" value="Nucleoside_tran"/>
    <property type="match status" value="2"/>
</dbReference>
<sequence length="413" mass="46196">MNHDAIDSLENVGLWKKLSNLEYFTFCMIGIGLLWPWNCVLSAVLYFKHSFFQDVTNWAKVFASSMMAVSTITSLVFNVWLANRQRNYTQRVVRGLVWQVMAFVVLAIICMVHNMLPMWFSFLFIMVVILFSSVATALTQNGILAIANVFGSEYSQAVMLGQAVAGVLPSVVLFGLSYIGDSTAAETGEQSQAGIIVYIITTAIVCGISTTLFKFTGIGGQFMAIMREESIDVDDNDEQIPFRVLFDKLRLLVLSILLTFVITLIFPVFASTVRSTGLGMKDEHYMPLIFTLWNLGDLYGRVLADLPYFQSPSFTPLKTFIYALLRFLHIPFFFYFSSRNDGHSVVLDIGYMLLQFVFGLTNGHVISLSFMKVPQVLDNDLEKEAAGGFTNIFVSVGLALGSLVSYIFVFLIN</sequence>
<dbReference type="InterPro" id="IPR002259">
    <property type="entry name" value="Eqnu_transpt"/>
</dbReference>
<dbReference type="PANTHER" id="PTHR10332">
    <property type="entry name" value="EQUILIBRATIVE NUCLEOSIDE TRANSPORTER"/>
    <property type="match status" value="1"/>
</dbReference>
<evidence type="ECO:0000256" key="6">
    <source>
        <dbReference type="ARBA" id="ARBA00023136"/>
    </source>
</evidence>
<feature type="transmembrane region" description="Helical" evidence="7">
    <location>
        <begin position="391"/>
        <end position="412"/>
    </location>
</feature>
<dbReference type="PANTHER" id="PTHR10332:SF88">
    <property type="entry name" value="EQUILIBRATIVE NUCLEOSIDE TRANSPORTER 1, ISOFORM A"/>
    <property type="match status" value="1"/>
</dbReference>
<dbReference type="GO" id="GO:0015205">
    <property type="term" value="F:nucleobase transmembrane transporter activity"/>
    <property type="evidence" value="ECO:0007669"/>
    <property type="project" value="EnsemblFungi"/>
</dbReference>
<comment type="similarity">
    <text evidence="2">Belongs to the SLC29A/ENT transporter (TC 2.A.57) family.</text>
</comment>
<dbReference type="PIRSF" id="PIRSF016379">
    <property type="entry name" value="ENT"/>
    <property type="match status" value="1"/>
</dbReference>
<evidence type="ECO:0000313" key="9">
    <source>
        <dbReference type="Proteomes" id="UP000054886"/>
    </source>
</evidence>
<dbReference type="AlphaFoldDB" id="A0A0W0DAY2"/>